<keyword evidence="8 16" id="KW-0378">Hydrolase</keyword>
<sequence length="495" mass="55072">MWGVVVFVMVLSVAAEFQSSAGLGVNWGEMASHKLPPETVIQMLKDNGITKVKLFDTDSSTLRALAGTGIEVMVAIPNVDLAAINDYQNARKWVTYNLTRYLYPGGVDIKYVAVGNEPFLAAYDGMNLNTTFPALCNIRKSLIDAGIGDIVKVTVPFNADVYGSPIENPVPSAGRFQPEIADLMTDISRYLYKHNSPFLVNIYPFLSLYYNREFPVDFAFFDGTENPVFDAKTKINYTNVLDANFDTLISALKRIGLGKMDVMIGEIGWPTDGDINANVLLAKRFYQGLFKQLAVDQGTPLRPNKYIETYLFGLIDENKKSIAPGNFERHWGIFTYDGQPKFQMDISGEGLNTTLIGAKEVKYLRNMWCVLNPKVKYQIENQGVNKLGDNIKYACQTSDCTALGYGSSCHGIDVEGNASYAFNMYFQVHNQAEKSCDFDGLAIVTFKNASREACKFIVQVDSLSSSVQPSIVHLLILSLIFLVIHPSLCDVFLYR</sequence>
<feature type="chain" id="PRO_5012113519" description="glucan endo-1,3-beta-D-glucosidase" evidence="18">
    <location>
        <begin position="16"/>
        <end position="495"/>
    </location>
</feature>
<keyword evidence="13" id="KW-0449">Lipoprotein</keyword>
<dbReference type="InterPro" id="IPR000490">
    <property type="entry name" value="Glyco_hydro_17"/>
</dbReference>
<protein>
    <recommendedName>
        <fullName evidence="4">glucan endo-1,3-beta-D-glucosidase</fullName>
        <ecNumber evidence="4">3.2.1.39</ecNumber>
    </recommendedName>
</protein>
<evidence type="ECO:0000256" key="5">
    <source>
        <dbReference type="ARBA" id="ARBA00022475"/>
    </source>
</evidence>
<evidence type="ECO:0000256" key="13">
    <source>
        <dbReference type="ARBA" id="ARBA00023288"/>
    </source>
</evidence>
<comment type="caution">
    <text evidence="20">The sequence shown here is derived from an EMBL/GenBank/DDBJ whole genome shotgun (WGS) entry which is preliminary data.</text>
</comment>
<dbReference type="FunFam" id="1.20.58.1040:FF:000002">
    <property type="entry name" value="Glucan endo-1,3-beta-glucosidase 8"/>
    <property type="match status" value="1"/>
</dbReference>
<dbReference type="InterPro" id="IPR012946">
    <property type="entry name" value="X8"/>
</dbReference>
<dbReference type="GO" id="GO:0005975">
    <property type="term" value="P:carbohydrate metabolic process"/>
    <property type="evidence" value="ECO:0007669"/>
    <property type="project" value="InterPro"/>
</dbReference>
<evidence type="ECO:0000256" key="8">
    <source>
        <dbReference type="ARBA" id="ARBA00022801"/>
    </source>
</evidence>
<name>A0A0K9PF77_ZOSMR</name>
<evidence type="ECO:0000256" key="4">
    <source>
        <dbReference type="ARBA" id="ARBA00012780"/>
    </source>
</evidence>
<comment type="catalytic activity">
    <reaction evidence="1">
        <text>Hydrolysis of (1-&gt;3)-beta-D-glucosidic linkages in (1-&gt;3)-beta-D-glucans.</text>
        <dbReference type="EC" id="3.2.1.39"/>
    </reaction>
</comment>
<proteinExistence type="inferred from homology"/>
<accession>A0A0K9PF77</accession>
<keyword evidence="21" id="KW-1185">Reference proteome</keyword>
<gene>
    <name evidence="20" type="ORF">ZOSMA_282G00120</name>
</gene>
<dbReference type="Pfam" id="PF00332">
    <property type="entry name" value="Glyco_hydro_17"/>
    <property type="match status" value="1"/>
</dbReference>
<evidence type="ECO:0000256" key="1">
    <source>
        <dbReference type="ARBA" id="ARBA00000382"/>
    </source>
</evidence>
<dbReference type="Gene3D" id="1.20.58.1040">
    <property type="match status" value="1"/>
</dbReference>
<evidence type="ECO:0000256" key="14">
    <source>
        <dbReference type="ARBA" id="ARBA00023295"/>
    </source>
</evidence>
<evidence type="ECO:0000256" key="12">
    <source>
        <dbReference type="ARBA" id="ARBA00023180"/>
    </source>
</evidence>
<dbReference type="FunFam" id="3.20.20.80:FF:000008">
    <property type="entry name" value="Glucan endo-1,3-beta-glucosidase 5"/>
    <property type="match status" value="1"/>
</dbReference>
<dbReference type="PANTHER" id="PTHR32227">
    <property type="entry name" value="GLUCAN ENDO-1,3-BETA-GLUCOSIDASE BG1-RELATED-RELATED"/>
    <property type="match status" value="1"/>
</dbReference>
<evidence type="ECO:0000256" key="11">
    <source>
        <dbReference type="ARBA" id="ARBA00023157"/>
    </source>
</evidence>
<dbReference type="Proteomes" id="UP000036987">
    <property type="component" value="Unassembled WGS sequence"/>
</dbReference>
<dbReference type="GO" id="GO:0006952">
    <property type="term" value="P:defense response"/>
    <property type="evidence" value="ECO:0007669"/>
    <property type="project" value="UniProtKB-KW"/>
</dbReference>
<reference evidence="21" key="1">
    <citation type="journal article" date="2016" name="Nature">
        <title>The genome of the seagrass Zostera marina reveals angiosperm adaptation to the sea.</title>
        <authorList>
            <person name="Olsen J.L."/>
            <person name="Rouze P."/>
            <person name="Verhelst B."/>
            <person name="Lin Y.-C."/>
            <person name="Bayer T."/>
            <person name="Collen J."/>
            <person name="Dattolo E."/>
            <person name="De Paoli E."/>
            <person name="Dittami S."/>
            <person name="Maumus F."/>
            <person name="Michel G."/>
            <person name="Kersting A."/>
            <person name="Lauritano C."/>
            <person name="Lohaus R."/>
            <person name="Toepel M."/>
            <person name="Tonon T."/>
            <person name="Vanneste K."/>
            <person name="Amirebrahimi M."/>
            <person name="Brakel J."/>
            <person name="Bostroem C."/>
            <person name="Chovatia M."/>
            <person name="Grimwood J."/>
            <person name="Jenkins J.W."/>
            <person name="Jueterbock A."/>
            <person name="Mraz A."/>
            <person name="Stam W.T."/>
            <person name="Tice H."/>
            <person name="Bornberg-Bauer E."/>
            <person name="Green P.J."/>
            <person name="Pearson G.A."/>
            <person name="Procaccini G."/>
            <person name="Duarte C.M."/>
            <person name="Schmutz J."/>
            <person name="Reusch T.B.H."/>
            <person name="Van de Peer Y."/>
        </authorList>
    </citation>
    <scope>NUCLEOTIDE SEQUENCE [LARGE SCALE GENOMIC DNA]</scope>
    <source>
        <strain evidence="21">cv. Finnish</strain>
    </source>
</reference>
<dbReference type="SUPFAM" id="SSF51445">
    <property type="entry name" value="(Trans)glycosidases"/>
    <property type="match status" value="1"/>
</dbReference>
<evidence type="ECO:0000256" key="3">
    <source>
        <dbReference type="ARBA" id="ARBA00008773"/>
    </source>
</evidence>
<keyword evidence="10 17" id="KW-0472">Membrane</keyword>
<evidence type="ECO:0000256" key="17">
    <source>
        <dbReference type="SAM" id="Phobius"/>
    </source>
</evidence>
<dbReference type="OMA" id="YNGSHIN"/>
<evidence type="ECO:0000256" key="16">
    <source>
        <dbReference type="RuleBase" id="RU004336"/>
    </source>
</evidence>
<keyword evidence="5" id="KW-1003">Cell membrane</keyword>
<evidence type="ECO:0000256" key="7">
    <source>
        <dbReference type="ARBA" id="ARBA00022729"/>
    </source>
</evidence>
<comment type="similarity">
    <text evidence="3 15">Belongs to the glycosyl hydrolase 17 family.</text>
</comment>
<dbReference type="AlphaFoldDB" id="A0A0K9PF77"/>
<dbReference type="EMBL" id="LFYR01000938">
    <property type="protein sequence ID" value="KMZ66912.1"/>
    <property type="molecule type" value="Genomic_DNA"/>
</dbReference>
<keyword evidence="12" id="KW-0325">Glycoprotein</keyword>
<keyword evidence="7 18" id="KW-0732">Signal</keyword>
<keyword evidence="11" id="KW-1015">Disulfide bond</keyword>
<dbReference type="Gene3D" id="3.20.20.80">
    <property type="entry name" value="Glycosidases"/>
    <property type="match status" value="1"/>
</dbReference>
<evidence type="ECO:0000313" key="21">
    <source>
        <dbReference type="Proteomes" id="UP000036987"/>
    </source>
</evidence>
<feature type="domain" description="X8" evidence="19">
    <location>
        <begin position="367"/>
        <end position="456"/>
    </location>
</feature>
<dbReference type="SMART" id="SM00768">
    <property type="entry name" value="X8"/>
    <property type="match status" value="1"/>
</dbReference>
<dbReference type="STRING" id="29655.A0A0K9PF77"/>
<dbReference type="Pfam" id="PF07983">
    <property type="entry name" value="X8"/>
    <property type="match status" value="1"/>
</dbReference>
<feature type="signal peptide" evidence="18">
    <location>
        <begin position="1"/>
        <end position="15"/>
    </location>
</feature>
<dbReference type="GO" id="GO:0042973">
    <property type="term" value="F:glucan endo-1,3-beta-D-glucosidase activity"/>
    <property type="evidence" value="ECO:0007669"/>
    <property type="project" value="UniProtKB-EC"/>
</dbReference>
<dbReference type="EC" id="3.2.1.39" evidence="4"/>
<dbReference type="InterPro" id="IPR044965">
    <property type="entry name" value="Glyco_hydro_17_plant"/>
</dbReference>
<evidence type="ECO:0000256" key="10">
    <source>
        <dbReference type="ARBA" id="ARBA00023136"/>
    </source>
</evidence>
<dbReference type="InterPro" id="IPR017853">
    <property type="entry name" value="GH"/>
</dbReference>
<dbReference type="GO" id="GO:0098552">
    <property type="term" value="C:side of membrane"/>
    <property type="evidence" value="ECO:0007669"/>
    <property type="project" value="UniProtKB-KW"/>
</dbReference>
<evidence type="ECO:0000256" key="18">
    <source>
        <dbReference type="SAM" id="SignalP"/>
    </source>
</evidence>
<feature type="transmembrane region" description="Helical" evidence="17">
    <location>
        <begin position="471"/>
        <end position="494"/>
    </location>
</feature>
<keyword evidence="9" id="KW-0611">Plant defense</keyword>
<keyword evidence="17" id="KW-0812">Transmembrane</keyword>
<dbReference type="GO" id="GO:0005886">
    <property type="term" value="C:plasma membrane"/>
    <property type="evidence" value="ECO:0000318"/>
    <property type="project" value="GO_Central"/>
</dbReference>
<comment type="subcellular location">
    <subcellularLocation>
        <location evidence="2">Cell membrane</location>
        <topology evidence="2">Lipid-anchor</topology>
        <topology evidence="2">GPI-anchor</topology>
    </subcellularLocation>
</comment>
<dbReference type="PROSITE" id="PS00587">
    <property type="entry name" value="GLYCOSYL_HYDROL_F17"/>
    <property type="match status" value="1"/>
</dbReference>
<dbReference type="OrthoDB" id="408788at2759"/>
<keyword evidence="17" id="KW-1133">Transmembrane helix</keyword>
<keyword evidence="14 16" id="KW-0326">Glycosidase</keyword>
<evidence type="ECO:0000259" key="19">
    <source>
        <dbReference type="SMART" id="SM00768"/>
    </source>
</evidence>
<evidence type="ECO:0000256" key="6">
    <source>
        <dbReference type="ARBA" id="ARBA00022622"/>
    </source>
</evidence>
<evidence type="ECO:0000256" key="15">
    <source>
        <dbReference type="RuleBase" id="RU004335"/>
    </source>
</evidence>
<evidence type="ECO:0000313" key="20">
    <source>
        <dbReference type="EMBL" id="KMZ66912.1"/>
    </source>
</evidence>
<organism evidence="20 21">
    <name type="scientific">Zostera marina</name>
    <name type="common">Eelgrass</name>
    <dbReference type="NCBI Taxonomy" id="29655"/>
    <lineage>
        <taxon>Eukaryota</taxon>
        <taxon>Viridiplantae</taxon>
        <taxon>Streptophyta</taxon>
        <taxon>Embryophyta</taxon>
        <taxon>Tracheophyta</taxon>
        <taxon>Spermatophyta</taxon>
        <taxon>Magnoliopsida</taxon>
        <taxon>Liliopsida</taxon>
        <taxon>Zosteraceae</taxon>
        <taxon>Zostera</taxon>
    </lineage>
</organism>
<evidence type="ECO:0000256" key="2">
    <source>
        <dbReference type="ARBA" id="ARBA00004609"/>
    </source>
</evidence>
<evidence type="ECO:0000256" key="9">
    <source>
        <dbReference type="ARBA" id="ARBA00022821"/>
    </source>
</evidence>
<keyword evidence="6" id="KW-0336">GPI-anchor</keyword>